<evidence type="ECO:0000313" key="12">
    <source>
        <dbReference type="RefSeq" id="XP_022326625.1"/>
    </source>
</evidence>
<evidence type="ECO:0000256" key="1">
    <source>
        <dbReference type="ARBA" id="ARBA00004648"/>
    </source>
</evidence>
<dbReference type="RefSeq" id="XP_022326626.1">
    <property type="nucleotide sequence ID" value="XM_022470918.1"/>
</dbReference>
<reference evidence="12 13" key="1">
    <citation type="submission" date="2025-04" db="UniProtKB">
        <authorList>
            <consortium name="RefSeq"/>
        </authorList>
    </citation>
    <scope>IDENTIFICATION</scope>
    <source>
        <tissue evidence="12 13">Whole sample</tissue>
    </source>
</reference>
<dbReference type="Pfam" id="PF14875">
    <property type="entry name" value="PIP49_N"/>
    <property type="match status" value="1"/>
</dbReference>
<evidence type="ECO:0000313" key="13">
    <source>
        <dbReference type="RefSeq" id="XP_022326626.1"/>
    </source>
</evidence>
<organism evidence="11 13">
    <name type="scientific">Crassostrea virginica</name>
    <name type="common">Eastern oyster</name>
    <dbReference type="NCBI Taxonomy" id="6565"/>
    <lineage>
        <taxon>Eukaryota</taxon>
        <taxon>Metazoa</taxon>
        <taxon>Spiralia</taxon>
        <taxon>Lophotrochozoa</taxon>
        <taxon>Mollusca</taxon>
        <taxon>Bivalvia</taxon>
        <taxon>Autobranchia</taxon>
        <taxon>Pteriomorphia</taxon>
        <taxon>Ostreida</taxon>
        <taxon>Ostreoidea</taxon>
        <taxon>Ostreidae</taxon>
        <taxon>Crassostrea</taxon>
    </lineage>
</organism>
<evidence type="ECO:0000256" key="4">
    <source>
        <dbReference type="ARBA" id="ARBA00022824"/>
    </source>
</evidence>
<protein>
    <submittedName>
        <fullName evidence="12 13">Protein FAM69B-like</fullName>
    </submittedName>
</protein>
<evidence type="ECO:0000259" key="10">
    <source>
        <dbReference type="Pfam" id="PF14875"/>
    </source>
</evidence>
<keyword evidence="7" id="KW-0472">Membrane</keyword>
<gene>
    <name evidence="12 13" type="primary">LOC111126355</name>
</gene>
<dbReference type="InterPro" id="IPR022049">
    <property type="entry name" value="FAM69_kinase_dom"/>
</dbReference>
<dbReference type="Pfam" id="PF12260">
    <property type="entry name" value="PIP49_C"/>
    <property type="match status" value="1"/>
</dbReference>
<evidence type="ECO:0000256" key="6">
    <source>
        <dbReference type="ARBA" id="ARBA00022989"/>
    </source>
</evidence>
<evidence type="ECO:0000256" key="2">
    <source>
        <dbReference type="ARBA" id="ARBA00006338"/>
    </source>
</evidence>
<comment type="similarity">
    <text evidence="2">Belongs to the DIPK family.</text>
</comment>
<dbReference type="KEGG" id="cvn:111126355"/>
<dbReference type="OrthoDB" id="8860232at2759"/>
<evidence type="ECO:0000256" key="7">
    <source>
        <dbReference type="ARBA" id="ARBA00023136"/>
    </source>
</evidence>
<dbReference type="InterPro" id="IPR029244">
    <property type="entry name" value="FAM69_N"/>
</dbReference>
<feature type="domain" description="FAM69 N-terminal" evidence="10">
    <location>
        <begin position="41"/>
        <end position="160"/>
    </location>
</feature>
<dbReference type="GeneID" id="111126355"/>
<evidence type="ECO:0000256" key="8">
    <source>
        <dbReference type="ARBA" id="ARBA00023157"/>
    </source>
</evidence>
<dbReference type="RefSeq" id="XP_022326625.1">
    <property type="nucleotide sequence ID" value="XM_022470917.1"/>
</dbReference>
<dbReference type="Proteomes" id="UP000694844">
    <property type="component" value="Chromosome 3"/>
</dbReference>
<keyword evidence="4" id="KW-0256">Endoplasmic reticulum</keyword>
<keyword evidence="6" id="KW-1133">Transmembrane helix</keyword>
<keyword evidence="3" id="KW-0812">Transmembrane</keyword>
<accession>A0A8B8DI27</accession>
<evidence type="ECO:0000256" key="5">
    <source>
        <dbReference type="ARBA" id="ARBA00022968"/>
    </source>
</evidence>
<proteinExistence type="inferred from homology"/>
<feature type="domain" description="FAM69 protein-kinase" evidence="9">
    <location>
        <begin position="180"/>
        <end position="375"/>
    </location>
</feature>
<name>A0A8B8DI27_CRAVI</name>
<evidence type="ECO:0000259" key="9">
    <source>
        <dbReference type="Pfam" id="PF12260"/>
    </source>
</evidence>
<evidence type="ECO:0000313" key="11">
    <source>
        <dbReference type="Proteomes" id="UP000694844"/>
    </source>
</evidence>
<dbReference type="GO" id="GO:0005789">
    <property type="term" value="C:endoplasmic reticulum membrane"/>
    <property type="evidence" value="ECO:0007669"/>
    <property type="project" value="UniProtKB-SubCell"/>
</dbReference>
<comment type="subcellular location">
    <subcellularLocation>
        <location evidence="1">Endoplasmic reticulum membrane</location>
        <topology evidence="1">Single-pass type II membrane protein</topology>
    </subcellularLocation>
</comment>
<keyword evidence="8" id="KW-1015">Disulfide bond</keyword>
<dbReference type="AlphaFoldDB" id="A0A8B8DI27"/>
<dbReference type="PANTHER" id="PTHR21093:SF6">
    <property type="entry name" value="EF-HAND DOMAIN-CONTAINING PROTEIN"/>
    <property type="match status" value="1"/>
</dbReference>
<keyword evidence="11" id="KW-1185">Reference proteome</keyword>
<evidence type="ECO:0000256" key="3">
    <source>
        <dbReference type="ARBA" id="ARBA00022692"/>
    </source>
</evidence>
<sequence length="438" mass="51071">MLLSMNREFRLFFKRRKKRMLKILCCGMDKEIMSAIYICVVLVALLCLVIWQLSRDKCHKEKVVKELCQDYKEGRIAGSWCHALCVDEIIQLQSCQYQSGPSLTFHYEDTVVKLPHSYKTSPPHSHLPEPLSLTQFDELLQTFLHSKLGQTDVSMLTQKIYRYADFNNNGQLTYGEANSIWQLLNNHEFFILFIFDMDPIFPLKNGTCGPLYSYQHMKANPLFNKHNKTFLDNFFSNTYRWSFPSWDKRVNVAVGLLEYGITFSETYNSKFYMCDYVEQCFGYTQLYEVSLVSFENVMSEHMIGNILGQMQCSKDSNCQYRNLCHSLCNKKTGHCTNEVRGPSQTSVCEVLRDYVLFDAPVLVKTKLNDLLKKCDRIGQKIDESGSSSELNQLNVRYNTILFDIQELLWDEIKNKPVNWLHPPKLKKKPKVNPKFTGH</sequence>
<dbReference type="PANTHER" id="PTHR21093">
    <property type="entry name" value="DIVERGENT PROTEIN KINASE DOMAIN 1C-RELATED"/>
    <property type="match status" value="1"/>
</dbReference>
<keyword evidence="5" id="KW-0735">Signal-anchor</keyword>